<accession>A0A6M6JNS8</accession>
<dbReference type="GO" id="GO:0010498">
    <property type="term" value="P:proteasomal protein catabolic process"/>
    <property type="evidence" value="ECO:0007669"/>
    <property type="project" value="InterPro"/>
</dbReference>
<dbReference type="InterPro" id="IPR012340">
    <property type="entry name" value="NA-bd_OB-fold"/>
</dbReference>
<dbReference type="InterPro" id="IPR003959">
    <property type="entry name" value="ATPase_AAA_core"/>
</dbReference>
<dbReference type="Gene3D" id="2.40.50.140">
    <property type="entry name" value="Nucleic acid-binding proteins"/>
    <property type="match status" value="2"/>
</dbReference>
<dbReference type="GO" id="GO:0000502">
    <property type="term" value="C:proteasome complex"/>
    <property type="evidence" value="ECO:0007669"/>
    <property type="project" value="UniProtKB-KW"/>
</dbReference>
<dbReference type="NCBIfam" id="TIGR03689">
    <property type="entry name" value="pup_AAA"/>
    <property type="match status" value="1"/>
</dbReference>
<name>A0A6M6JNS8_9PSEU</name>
<comment type="subunit">
    <text evidence="6">Homohexamer. Assembles into a hexameric ring structure.</text>
</comment>
<dbReference type="PANTHER" id="PTHR23077:SF144">
    <property type="entry name" value="PROTEASOME-ASSOCIATED ATPASE"/>
    <property type="match status" value="1"/>
</dbReference>
<feature type="binding site" evidence="6">
    <location>
        <begin position="308"/>
        <end position="313"/>
    </location>
    <ligand>
        <name>ATP</name>
        <dbReference type="ChEBI" id="CHEBI:30616"/>
    </ligand>
</feature>
<dbReference type="Proteomes" id="UP000505377">
    <property type="component" value="Chromosome"/>
</dbReference>
<dbReference type="GO" id="GO:0019941">
    <property type="term" value="P:modification-dependent protein catabolic process"/>
    <property type="evidence" value="ECO:0007669"/>
    <property type="project" value="InterPro"/>
</dbReference>
<dbReference type="Pfam" id="PF16450">
    <property type="entry name" value="Prot_ATP_ID_OB_C"/>
    <property type="match status" value="1"/>
</dbReference>
<dbReference type="InterPro" id="IPR032501">
    <property type="entry name" value="Prot_ATP_ID_OB_2nd"/>
</dbReference>
<evidence type="ECO:0000313" key="10">
    <source>
        <dbReference type="EMBL" id="QJY48627.1"/>
    </source>
</evidence>
<dbReference type="InterPro" id="IPR041626">
    <property type="entry name" value="Prot_ATP_ID_OB_N"/>
</dbReference>
<dbReference type="Pfam" id="PF00004">
    <property type="entry name" value="AAA"/>
    <property type="match status" value="1"/>
</dbReference>
<dbReference type="AlphaFoldDB" id="A0A6M6JNS8"/>
<keyword evidence="5" id="KW-0143">Chaperone</keyword>
<keyword evidence="11" id="KW-1185">Reference proteome</keyword>
<dbReference type="SMART" id="SM00382">
    <property type="entry name" value="AAA"/>
    <property type="match status" value="1"/>
</dbReference>
<keyword evidence="2 6" id="KW-0067">ATP-binding</keyword>
<dbReference type="Pfam" id="PF17758">
    <property type="entry name" value="Prot_ATP_ID_OB_N"/>
    <property type="match status" value="1"/>
</dbReference>
<organism evidence="10 11">
    <name type="scientific">Pseudonocardia broussonetiae</name>
    <dbReference type="NCBI Taxonomy" id="2736640"/>
    <lineage>
        <taxon>Bacteria</taxon>
        <taxon>Bacillati</taxon>
        <taxon>Actinomycetota</taxon>
        <taxon>Actinomycetes</taxon>
        <taxon>Pseudonocardiales</taxon>
        <taxon>Pseudonocardiaceae</taxon>
        <taxon>Pseudonocardia</taxon>
    </lineage>
</organism>
<reference evidence="10 11" key="1">
    <citation type="submission" date="2020-05" db="EMBL/GenBank/DDBJ databases">
        <authorList>
            <person name="Mo P."/>
        </authorList>
    </citation>
    <scope>NUCLEOTIDE SEQUENCE [LARGE SCALE GENOMIC DNA]</scope>
    <source>
        <strain evidence="10 11">Gen01</strain>
    </source>
</reference>
<feature type="coiled-coil region" evidence="6">
    <location>
        <begin position="66"/>
        <end position="107"/>
    </location>
</feature>
<dbReference type="GO" id="GO:0005524">
    <property type="term" value="F:ATP binding"/>
    <property type="evidence" value="ECO:0007669"/>
    <property type="project" value="UniProtKB-UniRule"/>
</dbReference>
<dbReference type="EMBL" id="CP053564">
    <property type="protein sequence ID" value="QJY48627.1"/>
    <property type="molecule type" value="Genomic_DNA"/>
</dbReference>
<keyword evidence="1 6" id="KW-0547">Nucleotide-binding</keyword>
<evidence type="ECO:0000256" key="4">
    <source>
        <dbReference type="ARBA" id="ARBA00023054"/>
    </source>
</evidence>
<feature type="domain" description="AAA+ ATPase" evidence="9">
    <location>
        <begin position="297"/>
        <end position="453"/>
    </location>
</feature>
<evidence type="ECO:0000256" key="8">
    <source>
        <dbReference type="SAM" id="MobiDB-lite"/>
    </source>
</evidence>
<dbReference type="InterPro" id="IPR003593">
    <property type="entry name" value="AAA+_ATPase"/>
</dbReference>
<dbReference type="PROSITE" id="PS00674">
    <property type="entry name" value="AAA"/>
    <property type="match status" value="1"/>
</dbReference>
<dbReference type="Gene3D" id="3.40.50.300">
    <property type="entry name" value="P-loop containing nucleotide triphosphate hydrolases"/>
    <property type="match status" value="1"/>
</dbReference>
<dbReference type="InterPro" id="IPR003960">
    <property type="entry name" value="ATPase_AAA_CS"/>
</dbReference>
<protein>
    <recommendedName>
        <fullName evidence="6">AAA ATPase forming ring-shaped complexes</fullName>
        <shortName evidence="6">ARC</shortName>
    </recommendedName>
</protein>
<evidence type="ECO:0000256" key="1">
    <source>
        <dbReference type="ARBA" id="ARBA00022741"/>
    </source>
</evidence>
<dbReference type="Gene3D" id="1.20.5.170">
    <property type="match status" value="1"/>
</dbReference>
<dbReference type="Gene3D" id="1.10.8.60">
    <property type="match status" value="1"/>
</dbReference>
<comment type="similarity">
    <text evidence="6 7">Belongs to the AAA ATPase family.</text>
</comment>
<dbReference type="PANTHER" id="PTHR23077">
    <property type="entry name" value="AAA-FAMILY ATPASE"/>
    <property type="match status" value="1"/>
</dbReference>
<dbReference type="GO" id="GO:0016887">
    <property type="term" value="F:ATP hydrolysis activity"/>
    <property type="evidence" value="ECO:0007669"/>
    <property type="project" value="UniProtKB-UniRule"/>
</dbReference>
<dbReference type="InterPro" id="IPR022482">
    <property type="entry name" value="Proteasome_ATPase"/>
</dbReference>
<dbReference type="HAMAP" id="MF_02112">
    <property type="entry name" value="ARC_ATPase"/>
    <property type="match status" value="1"/>
</dbReference>
<keyword evidence="4 6" id="KW-0175">Coiled coil</keyword>
<dbReference type="InterPro" id="IPR050168">
    <property type="entry name" value="AAA_ATPase_domain"/>
</dbReference>
<feature type="compositionally biased region" description="Basic and acidic residues" evidence="8">
    <location>
        <begin position="25"/>
        <end position="36"/>
    </location>
</feature>
<evidence type="ECO:0000256" key="6">
    <source>
        <dbReference type="HAMAP-Rule" id="MF_02112"/>
    </source>
</evidence>
<dbReference type="FunFam" id="3.40.50.300:FF:000155">
    <property type="entry name" value="AAA ATPase forming ring-shaped complexes"/>
    <property type="match status" value="1"/>
</dbReference>
<feature type="region of interest" description="Disordered" evidence="8">
    <location>
        <begin position="1"/>
        <end position="39"/>
    </location>
</feature>
<evidence type="ECO:0000313" key="11">
    <source>
        <dbReference type="Proteomes" id="UP000505377"/>
    </source>
</evidence>
<evidence type="ECO:0000256" key="5">
    <source>
        <dbReference type="ARBA" id="ARBA00023186"/>
    </source>
</evidence>
<feature type="compositionally biased region" description="Polar residues" evidence="8">
    <location>
        <begin position="1"/>
        <end position="11"/>
    </location>
</feature>
<dbReference type="InterPro" id="IPR027417">
    <property type="entry name" value="P-loop_NTPase"/>
</dbReference>
<evidence type="ECO:0000256" key="7">
    <source>
        <dbReference type="RuleBase" id="RU003651"/>
    </source>
</evidence>
<evidence type="ECO:0000256" key="3">
    <source>
        <dbReference type="ARBA" id="ARBA00022942"/>
    </source>
</evidence>
<keyword evidence="3 10" id="KW-0647">Proteasome</keyword>
<evidence type="ECO:0000259" key="9">
    <source>
        <dbReference type="SMART" id="SM00382"/>
    </source>
</evidence>
<dbReference type="KEGG" id="pbro:HOP40_24920"/>
<gene>
    <name evidence="6 10" type="primary">arc</name>
    <name evidence="10" type="ORF">HOP40_24920</name>
</gene>
<evidence type="ECO:0000256" key="2">
    <source>
        <dbReference type="ARBA" id="ARBA00022840"/>
    </source>
</evidence>
<dbReference type="SUPFAM" id="SSF52540">
    <property type="entry name" value="P-loop containing nucleoside triphosphate hydrolases"/>
    <property type="match status" value="1"/>
</dbReference>
<sequence>MCQSGQVSYGNGTRREDAVNPYDGTGRHNPGDHGDMSPDEATAQIRFLEEEVALLRRKLTESPRQARVLEQRLAESASRLSQLSARNEKLTETLKEARGQLIALREEVDRLAQPPSGYGVFLARFPDETVDVFTSGRRMRVAVSPAVSTEELKSGQTVRLNEALTVVEAGDFERIGEVCGLREVLAEPTADGLAGRALVVGHADEERVVWLAAPLFDESVPDFVHLKPGDSLLVDTKAGYAYERVPKAEVEDLVLEEVPDVDYSDIGGLFRQIEQIRDAVELPFLHAELFTQYELRPPKGVLLYGPPGCGKTLIAKAVANSLAKKIAAQRGDDPNEGRAFFLNIKGPELLNKFVGETERHIRLIFQRAREKASAGTPVIVFFDEMDSIFRTRGSGVSSDVETTIVPQLLAEIDGVEGLENVIVIGASNREDMIDPAILRPGRLDVKIKIERPDAEAAQDIFSKYLTDTLPIHPDDIAEFGGNRKACIDAMIERIVERMYDETEENRFLEVTYANGDKETLYFKDFNSGAMIQNIVDRSKKSAIKAVLESGQQGLRVQHLLDAIVDEFAENEDLPNTTNPDDWARISGKKGERIVYIRTLVTGKNDASSRAIDTASNTGQYL</sequence>
<proteinExistence type="inferred from homology"/>